<accession>A0A1R3U7B6</accession>
<dbReference type="InterPro" id="IPR052711">
    <property type="entry name" value="Zinc_ADH-like"/>
</dbReference>
<reference evidence="2" key="1">
    <citation type="submission" date="2016-10" db="EMBL/GenBank/DDBJ databases">
        <authorList>
            <person name="Wibberg D."/>
        </authorList>
    </citation>
    <scope>NUCLEOTIDE SEQUENCE [LARGE SCALE GENOMIC DNA]</scope>
</reference>
<dbReference type="EC" id="1.1.1.1" evidence="1"/>
<evidence type="ECO:0000313" key="1">
    <source>
        <dbReference type="EMBL" id="SCX35380.1"/>
    </source>
</evidence>
<dbReference type="SUPFAM" id="SSF51735">
    <property type="entry name" value="NAD(P)-binding Rossmann-fold domains"/>
    <property type="match status" value="1"/>
</dbReference>
<sequence>MLAEYVCLHENFAVKAPTLLTDEEASTLPVAALTAWFALIETGHLKAGQTVLVQGTSGVALFGLQFAQAFGARVIVTSRGVEKLKRAKALGASA</sequence>
<proteinExistence type="predicted"/>
<dbReference type="Gene3D" id="3.40.50.720">
    <property type="entry name" value="NAD(P)-binding Rossmann-like Domain"/>
    <property type="match status" value="1"/>
</dbReference>
<dbReference type="Proteomes" id="UP000187891">
    <property type="component" value="Unassembled WGS sequence"/>
</dbReference>
<keyword evidence="1" id="KW-0560">Oxidoreductase</keyword>
<dbReference type="InterPro" id="IPR036291">
    <property type="entry name" value="NAD(P)-bd_dom_sf"/>
</dbReference>
<dbReference type="PANTHER" id="PTHR45033">
    <property type="match status" value="1"/>
</dbReference>
<dbReference type="AlphaFoldDB" id="A0A1R3U7B6"/>
<dbReference type="GO" id="GO:0004022">
    <property type="term" value="F:alcohol dehydrogenase (NAD+) activity"/>
    <property type="evidence" value="ECO:0007669"/>
    <property type="project" value="UniProtKB-EC"/>
</dbReference>
<dbReference type="STRING" id="1907666.DSM25559_4939"/>
<protein>
    <submittedName>
        <fullName evidence="1">Alcohol dehydrogenase</fullName>
        <ecNumber evidence="1">1.1.1.1</ecNumber>
    </submittedName>
</protein>
<evidence type="ECO:0000313" key="2">
    <source>
        <dbReference type="Proteomes" id="UP000187891"/>
    </source>
</evidence>
<organism evidence="1 2">
    <name type="scientific">Agrobacterium rosae</name>
    <dbReference type="NCBI Taxonomy" id="1972867"/>
    <lineage>
        <taxon>Bacteria</taxon>
        <taxon>Pseudomonadati</taxon>
        <taxon>Pseudomonadota</taxon>
        <taxon>Alphaproteobacteria</taxon>
        <taxon>Hyphomicrobiales</taxon>
        <taxon>Rhizobiaceae</taxon>
        <taxon>Rhizobium/Agrobacterium group</taxon>
        <taxon>Agrobacterium</taxon>
    </lineage>
</organism>
<dbReference type="Gene3D" id="3.90.180.10">
    <property type="entry name" value="Medium-chain alcohol dehydrogenases, catalytic domain"/>
    <property type="match status" value="1"/>
</dbReference>
<dbReference type="PANTHER" id="PTHR45033:SF2">
    <property type="entry name" value="ZINC-TYPE ALCOHOL DEHYDROGENASE-LIKE PROTEIN C1773.06C"/>
    <property type="match status" value="1"/>
</dbReference>
<name>A0A1R3U7B6_9HYPH</name>
<dbReference type="EMBL" id="FMUE01000020">
    <property type="protein sequence ID" value="SCX35380.1"/>
    <property type="molecule type" value="Genomic_DNA"/>
</dbReference>
<gene>
    <name evidence="1" type="primary">adhT_3</name>
    <name evidence="1" type="ORF">DSM25559_4939</name>
</gene>